<dbReference type="PROSITE" id="PS00151">
    <property type="entry name" value="ACYLPHOSPHATASE_2"/>
    <property type="match status" value="1"/>
</dbReference>
<sequence>MNAEHHSTITRHLLITGHVQGVGYRGSMVQAANRLGVTGWVRNRQDGRVEACAWGTEHAVLALIDWAQQGPVHARVERVVVGNVPDGGEAPQGFVQREAL</sequence>
<evidence type="ECO:0000259" key="6">
    <source>
        <dbReference type="PROSITE" id="PS51160"/>
    </source>
</evidence>
<dbReference type="InterPro" id="IPR001792">
    <property type="entry name" value="Acylphosphatase-like_dom"/>
</dbReference>
<dbReference type="Proteomes" id="UP001595693">
    <property type="component" value="Unassembled WGS sequence"/>
</dbReference>
<dbReference type="EC" id="3.6.1.7" evidence="2 4"/>
<dbReference type="PANTHER" id="PTHR47268">
    <property type="entry name" value="ACYLPHOSPHATASE"/>
    <property type="match status" value="1"/>
</dbReference>
<gene>
    <name evidence="7" type="ORF">ACFOW3_12120</name>
</gene>
<dbReference type="InterPro" id="IPR020456">
    <property type="entry name" value="Acylphosphatase"/>
</dbReference>
<dbReference type="Pfam" id="PF00708">
    <property type="entry name" value="Acylphosphatase"/>
    <property type="match status" value="1"/>
</dbReference>
<dbReference type="InterPro" id="IPR036046">
    <property type="entry name" value="Acylphosphatase-like_dom_sf"/>
</dbReference>
<keyword evidence="4" id="KW-0378">Hydrolase</keyword>
<evidence type="ECO:0000313" key="7">
    <source>
        <dbReference type="EMBL" id="MFC3935369.1"/>
    </source>
</evidence>
<comment type="catalytic activity">
    <reaction evidence="3 4">
        <text>an acyl phosphate + H2O = a carboxylate + phosphate + H(+)</text>
        <dbReference type="Rhea" id="RHEA:14965"/>
        <dbReference type="ChEBI" id="CHEBI:15377"/>
        <dbReference type="ChEBI" id="CHEBI:15378"/>
        <dbReference type="ChEBI" id="CHEBI:29067"/>
        <dbReference type="ChEBI" id="CHEBI:43474"/>
        <dbReference type="ChEBI" id="CHEBI:59918"/>
        <dbReference type="EC" id="3.6.1.7"/>
    </reaction>
</comment>
<dbReference type="RefSeq" id="WP_055401207.1">
    <property type="nucleotide sequence ID" value="NZ_JAMXAX010000043.1"/>
</dbReference>
<protein>
    <recommendedName>
        <fullName evidence="2 4">acylphosphatase</fullName>
        <ecNumber evidence="2 4">3.6.1.7</ecNumber>
    </recommendedName>
</protein>
<keyword evidence="8" id="KW-1185">Reference proteome</keyword>
<dbReference type="EMBL" id="JBHSAJ010000029">
    <property type="protein sequence ID" value="MFC3935369.1"/>
    <property type="molecule type" value="Genomic_DNA"/>
</dbReference>
<feature type="domain" description="Acylphosphatase-like" evidence="6">
    <location>
        <begin position="10"/>
        <end position="98"/>
    </location>
</feature>
<evidence type="ECO:0000313" key="8">
    <source>
        <dbReference type="Proteomes" id="UP001595693"/>
    </source>
</evidence>
<evidence type="ECO:0000256" key="3">
    <source>
        <dbReference type="ARBA" id="ARBA00047645"/>
    </source>
</evidence>
<dbReference type="PANTHER" id="PTHR47268:SF4">
    <property type="entry name" value="ACYLPHOSPHATASE"/>
    <property type="match status" value="1"/>
</dbReference>
<evidence type="ECO:0000256" key="2">
    <source>
        <dbReference type="ARBA" id="ARBA00012150"/>
    </source>
</evidence>
<comment type="caution">
    <text evidence="7">The sequence shown here is derived from an EMBL/GenBank/DDBJ whole genome shotgun (WGS) entry which is preliminary data.</text>
</comment>
<name>A0ABV8DA72_9BURK</name>
<evidence type="ECO:0000256" key="5">
    <source>
        <dbReference type="RuleBase" id="RU004168"/>
    </source>
</evidence>
<evidence type="ECO:0000256" key="4">
    <source>
        <dbReference type="PROSITE-ProRule" id="PRU00520"/>
    </source>
</evidence>
<accession>A0ABV8DA72</accession>
<comment type="similarity">
    <text evidence="1 5">Belongs to the acylphosphatase family.</text>
</comment>
<evidence type="ECO:0000256" key="1">
    <source>
        <dbReference type="ARBA" id="ARBA00005614"/>
    </source>
</evidence>
<feature type="active site" evidence="4">
    <location>
        <position position="43"/>
    </location>
</feature>
<dbReference type="InterPro" id="IPR017968">
    <property type="entry name" value="Acylphosphatase_CS"/>
</dbReference>
<organism evidence="7 8">
    <name type="scientific">Acidovorax facilis</name>
    <dbReference type="NCBI Taxonomy" id="12917"/>
    <lineage>
        <taxon>Bacteria</taxon>
        <taxon>Pseudomonadati</taxon>
        <taxon>Pseudomonadota</taxon>
        <taxon>Betaproteobacteria</taxon>
        <taxon>Burkholderiales</taxon>
        <taxon>Comamonadaceae</taxon>
        <taxon>Acidovorax</taxon>
    </lineage>
</organism>
<dbReference type="Gene3D" id="3.30.70.100">
    <property type="match status" value="1"/>
</dbReference>
<feature type="active site" evidence="4">
    <location>
        <position position="25"/>
    </location>
</feature>
<dbReference type="PROSITE" id="PS51160">
    <property type="entry name" value="ACYLPHOSPHATASE_3"/>
    <property type="match status" value="1"/>
</dbReference>
<proteinExistence type="inferred from homology"/>
<reference evidence="8" key="1">
    <citation type="journal article" date="2019" name="Int. J. Syst. Evol. Microbiol.">
        <title>The Global Catalogue of Microorganisms (GCM) 10K type strain sequencing project: providing services to taxonomists for standard genome sequencing and annotation.</title>
        <authorList>
            <consortium name="The Broad Institute Genomics Platform"/>
            <consortium name="The Broad Institute Genome Sequencing Center for Infectious Disease"/>
            <person name="Wu L."/>
            <person name="Ma J."/>
        </authorList>
    </citation>
    <scope>NUCLEOTIDE SEQUENCE [LARGE SCALE GENOMIC DNA]</scope>
    <source>
        <strain evidence="8">CCUG 2113</strain>
    </source>
</reference>
<dbReference type="SUPFAM" id="SSF54975">
    <property type="entry name" value="Acylphosphatase/BLUF domain-like"/>
    <property type="match status" value="1"/>
</dbReference>